<evidence type="ECO:0000313" key="2">
    <source>
        <dbReference type="Proteomes" id="UP001152320"/>
    </source>
</evidence>
<dbReference type="EMBL" id="JAIZAY010000001">
    <property type="protein sequence ID" value="KAJ8050319.1"/>
    <property type="molecule type" value="Genomic_DNA"/>
</dbReference>
<sequence>MADINKECQDYAREYFKDLQRTAYRVPDVLFPRDGQTGDVLTRDEIRSGLHTNYADRKHRNVSIKKLLEERHALSPVEIIVKRLYNWGTTFKEAMFVLCNYDHANYFAHVPSQKSESDGEYDIIAMGSFGFIFIQVKAFSLPTNTSIAEIIFGRP</sequence>
<proteinExistence type="predicted"/>
<protein>
    <submittedName>
        <fullName evidence="1">Uncharacterized protein</fullName>
    </submittedName>
</protein>
<organism evidence="1 2">
    <name type="scientific">Holothuria leucospilota</name>
    <name type="common">Black long sea cucumber</name>
    <name type="synonym">Mertensiothuria leucospilota</name>
    <dbReference type="NCBI Taxonomy" id="206669"/>
    <lineage>
        <taxon>Eukaryota</taxon>
        <taxon>Metazoa</taxon>
        <taxon>Echinodermata</taxon>
        <taxon>Eleutherozoa</taxon>
        <taxon>Echinozoa</taxon>
        <taxon>Holothuroidea</taxon>
        <taxon>Aspidochirotacea</taxon>
        <taxon>Aspidochirotida</taxon>
        <taxon>Holothuriidae</taxon>
        <taxon>Holothuria</taxon>
    </lineage>
</organism>
<accession>A0A9Q1CTH7</accession>
<evidence type="ECO:0000313" key="1">
    <source>
        <dbReference type="EMBL" id="KAJ8050319.1"/>
    </source>
</evidence>
<dbReference type="Proteomes" id="UP001152320">
    <property type="component" value="Chromosome 1"/>
</dbReference>
<dbReference type="AlphaFoldDB" id="A0A9Q1CTH7"/>
<keyword evidence="2" id="KW-1185">Reference proteome</keyword>
<reference evidence="1" key="1">
    <citation type="submission" date="2021-10" db="EMBL/GenBank/DDBJ databases">
        <title>Tropical sea cucumber genome reveals ecological adaptation and Cuvierian tubules defense mechanism.</title>
        <authorList>
            <person name="Chen T."/>
        </authorList>
    </citation>
    <scope>NUCLEOTIDE SEQUENCE</scope>
    <source>
        <strain evidence="1">Nanhai2018</strain>
        <tissue evidence="1">Muscle</tissue>
    </source>
</reference>
<gene>
    <name evidence="1" type="ORF">HOLleu_03474</name>
</gene>
<name>A0A9Q1CTH7_HOLLE</name>
<comment type="caution">
    <text evidence="1">The sequence shown here is derived from an EMBL/GenBank/DDBJ whole genome shotgun (WGS) entry which is preliminary data.</text>
</comment>